<dbReference type="Pfam" id="PF02797">
    <property type="entry name" value="Chal_sti_synt_C"/>
    <property type="match status" value="1"/>
</dbReference>
<proteinExistence type="inferred from homology"/>
<feature type="domain" description="Chalcone/stilbene synthase N-terminal" evidence="4">
    <location>
        <begin position="68"/>
        <end position="201"/>
    </location>
</feature>
<dbReference type="InterPro" id="IPR012328">
    <property type="entry name" value="Chalcone/stilbene_synt_C"/>
</dbReference>
<evidence type="ECO:0000313" key="6">
    <source>
        <dbReference type="EMBL" id="GHB43352.1"/>
    </source>
</evidence>
<feature type="domain" description="Chalcone/stilbene synthase C-terminal" evidence="5">
    <location>
        <begin position="213"/>
        <end position="335"/>
    </location>
</feature>
<dbReference type="Pfam" id="PF00195">
    <property type="entry name" value="Chal_sti_synt_N"/>
    <property type="match status" value="1"/>
</dbReference>
<dbReference type="Gene3D" id="3.40.47.10">
    <property type="match status" value="2"/>
</dbReference>
<dbReference type="RefSeq" id="WP_189438181.1">
    <property type="nucleotide sequence ID" value="NZ_BMXE01000007.1"/>
</dbReference>
<dbReference type="EMBL" id="BMXE01000007">
    <property type="protein sequence ID" value="GHB43352.1"/>
    <property type="molecule type" value="Genomic_DNA"/>
</dbReference>
<organism evidence="6 7">
    <name type="scientific">Pseudovibrio japonicus</name>
    <dbReference type="NCBI Taxonomy" id="366534"/>
    <lineage>
        <taxon>Bacteria</taxon>
        <taxon>Pseudomonadati</taxon>
        <taxon>Pseudomonadota</taxon>
        <taxon>Alphaproteobacteria</taxon>
        <taxon>Hyphomicrobiales</taxon>
        <taxon>Stappiaceae</taxon>
        <taxon>Pseudovibrio</taxon>
    </lineage>
</organism>
<keyword evidence="2" id="KW-0808">Transferase</keyword>
<keyword evidence="7" id="KW-1185">Reference proteome</keyword>
<sequence>MPVYLTGLATAVPPYEKPQSLVLENARHLLGPKFPAFERMAGSFMSSGVEKRHSLAPLEWYLEPQNWKTRNEMYLRAGKELFIEASRKALLEADLRADEIDCVVTVSSTGIVTPTLEAQAFLEMGFSQDIMRVPVFGLGCAGGVSGMAIAQRLAQAKPGSNVLLVALEGCSLSLRVDQLTKADIIATVLFGDGAAAAVLSATKPKDTNFVIELAPGHQEMWPDTLNIMGWKVEEDGLGVVFDRSIPDFAAEHFRDVVDRTLDALSMNMGDVDRFVCHPGGTKVAQAIEDALDLQPGALDAEREVLRDFGNMSAPTVLFVLDRVLKRGAQGNMIMCALGPGFTASFQPIAVVANEASNKRNATDLRKREGTVNA</sequence>
<evidence type="ECO:0000256" key="2">
    <source>
        <dbReference type="ARBA" id="ARBA00022679"/>
    </source>
</evidence>
<name>A0ABQ3EJZ2_9HYPH</name>
<evidence type="ECO:0000256" key="3">
    <source>
        <dbReference type="ARBA" id="ARBA00023315"/>
    </source>
</evidence>
<evidence type="ECO:0000259" key="4">
    <source>
        <dbReference type="Pfam" id="PF00195"/>
    </source>
</evidence>
<dbReference type="CDD" id="cd00831">
    <property type="entry name" value="CHS_like"/>
    <property type="match status" value="1"/>
</dbReference>
<evidence type="ECO:0000259" key="5">
    <source>
        <dbReference type="Pfam" id="PF02797"/>
    </source>
</evidence>
<dbReference type="PANTHER" id="PTHR11877">
    <property type="entry name" value="HYDROXYMETHYLGLUTARYL-COA SYNTHASE"/>
    <property type="match status" value="1"/>
</dbReference>
<evidence type="ECO:0000313" key="7">
    <source>
        <dbReference type="Proteomes" id="UP000637980"/>
    </source>
</evidence>
<reference evidence="7" key="1">
    <citation type="journal article" date="2019" name="Int. J. Syst. Evol. Microbiol.">
        <title>The Global Catalogue of Microorganisms (GCM) 10K type strain sequencing project: providing services to taxonomists for standard genome sequencing and annotation.</title>
        <authorList>
            <consortium name="The Broad Institute Genomics Platform"/>
            <consortium name="The Broad Institute Genome Sequencing Center for Infectious Disease"/>
            <person name="Wu L."/>
            <person name="Ma J."/>
        </authorList>
    </citation>
    <scope>NUCLEOTIDE SEQUENCE [LARGE SCALE GENOMIC DNA]</scope>
    <source>
        <strain evidence="7">KCTC 12861</strain>
    </source>
</reference>
<dbReference type="PIRSF" id="PIRSF000451">
    <property type="entry name" value="PKS_III"/>
    <property type="match status" value="1"/>
</dbReference>
<protein>
    <submittedName>
        <fullName evidence="6">Chalcone synthase</fullName>
    </submittedName>
</protein>
<dbReference type="Proteomes" id="UP000637980">
    <property type="component" value="Unassembled WGS sequence"/>
</dbReference>
<dbReference type="SUPFAM" id="SSF53901">
    <property type="entry name" value="Thiolase-like"/>
    <property type="match status" value="1"/>
</dbReference>
<comment type="caution">
    <text evidence="6">The sequence shown here is derived from an EMBL/GenBank/DDBJ whole genome shotgun (WGS) entry which is preliminary data.</text>
</comment>
<dbReference type="PANTHER" id="PTHR11877:SF99">
    <property type="entry name" value="1,3,6,8-TETRAHYDROXYNAPHTHALENE SYNTHASE"/>
    <property type="match status" value="1"/>
</dbReference>
<accession>A0ABQ3EJZ2</accession>
<dbReference type="InterPro" id="IPR016039">
    <property type="entry name" value="Thiolase-like"/>
</dbReference>
<comment type="similarity">
    <text evidence="1">Belongs to the thiolase-like superfamily. Chalcone/stilbene synthases family.</text>
</comment>
<keyword evidence="3" id="KW-0012">Acyltransferase</keyword>
<dbReference type="InterPro" id="IPR001099">
    <property type="entry name" value="Chalcone/stilbene_synt_N"/>
</dbReference>
<gene>
    <name evidence="6" type="ORF">GCM10007094_35970</name>
</gene>
<dbReference type="InterPro" id="IPR011141">
    <property type="entry name" value="Polyketide_synthase_type-III"/>
</dbReference>
<evidence type="ECO:0000256" key="1">
    <source>
        <dbReference type="ARBA" id="ARBA00005531"/>
    </source>
</evidence>